<evidence type="ECO:0000313" key="2">
    <source>
        <dbReference type="EMBL" id="PSS12869.1"/>
    </source>
</evidence>
<name>A0A2T3AW38_AMORE</name>
<dbReference type="RefSeq" id="XP_024718860.1">
    <property type="nucleotide sequence ID" value="XM_024865359.1"/>
</dbReference>
<proteinExistence type="predicted"/>
<keyword evidence="1" id="KW-1133">Transmembrane helix</keyword>
<sequence length="95" mass="11199">MSLGDRILHNQEHLIQYQLFINSPIHMQFLPNRAIKEKAQRTPRHDPADIRDHVTEGCSCLKTQVRRSSFRYFSRFVGVLFTVHKFVARFIAALF</sequence>
<accession>A0A2T3AW38</accession>
<dbReference type="Proteomes" id="UP000241818">
    <property type="component" value="Unassembled WGS sequence"/>
</dbReference>
<organism evidence="2 3">
    <name type="scientific">Amorphotheca resinae ATCC 22711</name>
    <dbReference type="NCBI Taxonomy" id="857342"/>
    <lineage>
        <taxon>Eukaryota</taxon>
        <taxon>Fungi</taxon>
        <taxon>Dikarya</taxon>
        <taxon>Ascomycota</taxon>
        <taxon>Pezizomycotina</taxon>
        <taxon>Leotiomycetes</taxon>
        <taxon>Helotiales</taxon>
        <taxon>Amorphothecaceae</taxon>
        <taxon>Amorphotheca</taxon>
    </lineage>
</organism>
<keyword evidence="1" id="KW-0812">Transmembrane</keyword>
<keyword evidence="1" id="KW-0472">Membrane</keyword>
<feature type="transmembrane region" description="Helical" evidence="1">
    <location>
        <begin position="72"/>
        <end position="92"/>
    </location>
</feature>
<dbReference type="InParanoid" id="A0A2T3AW38"/>
<dbReference type="GeneID" id="36573440"/>
<dbReference type="AlphaFoldDB" id="A0A2T3AW38"/>
<gene>
    <name evidence="2" type="ORF">M430DRAFT_262018</name>
</gene>
<protein>
    <submittedName>
        <fullName evidence="2">Uncharacterized protein</fullName>
    </submittedName>
</protein>
<evidence type="ECO:0000256" key="1">
    <source>
        <dbReference type="SAM" id="Phobius"/>
    </source>
</evidence>
<keyword evidence="3" id="KW-1185">Reference proteome</keyword>
<dbReference type="EMBL" id="KZ679014">
    <property type="protein sequence ID" value="PSS12869.1"/>
    <property type="molecule type" value="Genomic_DNA"/>
</dbReference>
<reference evidence="2 3" key="1">
    <citation type="journal article" date="2018" name="New Phytol.">
        <title>Comparative genomics and transcriptomics depict ericoid mycorrhizal fungi as versatile saprotrophs and plant mutualists.</title>
        <authorList>
            <person name="Martino E."/>
            <person name="Morin E."/>
            <person name="Grelet G.A."/>
            <person name="Kuo A."/>
            <person name="Kohler A."/>
            <person name="Daghino S."/>
            <person name="Barry K.W."/>
            <person name="Cichocki N."/>
            <person name="Clum A."/>
            <person name="Dockter R.B."/>
            <person name="Hainaut M."/>
            <person name="Kuo R.C."/>
            <person name="LaButti K."/>
            <person name="Lindahl B.D."/>
            <person name="Lindquist E.A."/>
            <person name="Lipzen A."/>
            <person name="Khouja H.R."/>
            <person name="Magnuson J."/>
            <person name="Murat C."/>
            <person name="Ohm R.A."/>
            <person name="Singer S.W."/>
            <person name="Spatafora J.W."/>
            <person name="Wang M."/>
            <person name="Veneault-Fourrey C."/>
            <person name="Henrissat B."/>
            <person name="Grigoriev I.V."/>
            <person name="Martin F.M."/>
            <person name="Perotto S."/>
        </authorList>
    </citation>
    <scope>NUCLEOTIDE SEQUENCE [LARGE SCALE GENOMIC DNA]</scope>
    <source>
        <strain evidence="2 3">ATCC 22711</strain>
    </source>
</reference>
<evidence type="ECO:0000313" key="3">
    <source>
        <dbReference type="Proteomes" id="UP000241818"/>
    </source>
</evidence>